<evidence type="ECO:0000313" key="2">
    <source>
        <dbReference type="EMBL" id="OCA85236.1"/>
    </source>
</evidence>
<dbReference type="AlphaFoldDB" id="A0A1B9AN50"/>
<organism evidence="2 3">
    <name type="scientific">Pseudobacillus wudalianchiensis</name>
    <dbReference type="NCBI Taxonomy" id="1743143"/>
    <lineage>
        <taxon>Bacteria</taxon>
        <taxon>Bacillati</taxon>
        <taxon>Bacillota</taxon>
        <taxon>Bacilli</taxon>
        <taxon>Bacillales</taxon>
        <taxon>Bacillaceae</taxon>
        <taxon>Pseudobacillus</taxon>
    </lineage>
</organism>
<dbReference type="InterPro" id="IPR006430">
    <property type="entry name" value="Phage_portal_PBSX"/>
</dbReference>
<gene>
    <name evidence="2" type="ORF">A8F95_11215</name>
</gene>
<evidence type="ECO:0000256" key="1">
    <source>
        <dbReference type="ARBA" id="ARBA00006799"/>
    </source>
</evidence>
<reference evidence="3" key="1">
    <citation type="submission" date="2016-05" db="EMBL/GenBank/DDBJ databases">
        <authorList>
            <person name="Liu B."/>
            <person name="Wang J."/>
            <person name="Zhu Y."/>
            <person name="Liu G."/>
            <person name="Chen Q."/>
            <person name="Chen Z."/>
            <person name="Lan J."/>
            <person name="Che J."/>
            <person name="Ge C."/>
            <person name="Shi H."/>
            <person name="Pan Z."/>
            <person name="Liu X."/>
        </authorList>
    </citation>
    <scope>NUCLEOTIDE SEQUENCE [LARGE SCALE GENOMIC DNA]</scope>
    <source>
        <strain evidence="3">FJAT-27215</strain>
    </source>
</reference>
<evidence type="ECO:0000313" key="3">
    <source>
        <dbReference type="Proteomes" id="UP000092578"/>
    </source>
</evidence>
<keyword evidence="3" id="KW-1185">Reference proteome</keyword>
<dbReference type="EMBL" id="MAYT01000027">
    <property type="protein sequence ID" value="OCA85236.1"/>
    <property type="molecule type" value="Genomic_DNA"/>
</dbReference>
<dbReference type="PIRSF" id="PIRSF019260">
    <property type="entry name" value="PBSX_XkdE_prd"/>
    <property type="match status" value="1"/>
</dbReference>
<accession>A0A1B9AN50</accession>
<dbReference type="InterPro" id="IPR006944">
    <property type="entry name" value="Phage/GTA_portal"/>
</dbReference>
<dbReference type="NCBIfam" id="TIGR01540">
    <property type="entry name" value="portal_PBSX"/>
    <property type="match status" value="1"/>
</dbReference>
<protein>
    <submittedName>
        <fullName evidence="2">Phage portal protein</fullName>
    </submittedName>
</protein>
<proteinExistence type="inferred from homology"/>
<sequence length="514" mass="58767">MSQQKLNVRVFKTEGLSVNSKQIYDDPFQSSYGDDIVQPPYNLKELKAIGEYSTIIQQCIDAYKTNIVGFGFQPEYVFDVNDETLSVEEKKAAEEEWIRLEEFIRYLNYDEEAETILGYALEDREKMGNGYIEVLRDSLNRPAGIEYVDGQYMRIGARTVPEEVEYFITENGEKKQIKRWRTFRKFVQMINGKKVYFKEYGDPRIMNLANGKFDENTPENLRATEIIHFKIGSGTYGVPRWIGHIVHLYGARKAEELNYLYFKQGRHVPAVITVENGMLSEDSYTAIQEYMNGIEGVENAHKFLLLEAEGIEQEGLSMGDEKITPVKVEIKPLAEILQQDALFLEYDQKSRDKIRSAFRLPPLYTGESQDYNKATADTARKVTEEQVFQPERNNIVGKLNTLFLPDLNIFNVRLALKGPNFGDPLETANALTPFINAGAAVPNDLRDLLGHLLGKELETLPDEYNVPFPVVLNSLQQQQSNPLALLTKSKAMPGQNELINILKDLRDVLEEIRS</sequence>
<comment type="similarity">
    <text evidence="1">Belongs to the phage portal family. PBSX subfamily.</text>
</comment>
<dbReference type="Proteomes" id="UP000092578">
    <property type="component" value="Unassembled WGS sequence"/>
</dbReference>
<name>A0A1B9AN50_9BACI</name>
<comment type="caution">
    <text evidence="2">The sequence shown here is derived from an EMBL/GenBank/DDBJ whole genome shotgun (WGS) entry which is preliminary data.</text>
</comment>
<dbReference type="Pfam" id="PF04860">
    <property type="entry name" value="Phage_portal"/>
    <property type="match status" value="1"/>
</dbReference>
<dbReference type="RefSeq" id="WP_065411205.1">
    <property type="nucleotide sequence ID" value="NZ_MAYT01000027.1"/>
</dbReference>
<dbReference type="InterPro" id="IPR016753">
    <property type="entry name" value="PBSX_Firmicutes"/>
</dbReference>